<evidence type="ECO:0000313" key="1">
    <source>
        <dbReference type="EMBL" id="GBP18238.1"/>
    </source>
</evidence>
<name>A0A4C1TWD6_EUMVA</name>
<comment type="caution">
    <text evidence="1">The sequence shown here is derived from an EMBL/GenBank/DDBJ whole genome shotgun (WGS) entry which is preliminary data.</text>
</comment>
<protein>
    <submittedName>
        <fullName evidence="1">Uncharacterized protein</fullName>
    </submittedName>
</protein>
<dbReference type="EMBL" id="BGZK01000094">
    <property type="protein sequence ID" value="GBP18238.1"/>
    <property type="molecule type" value="Genomic_DNA"/>
</dbReference>
<organism evidence="1 2">
    <name type="scientific">Eumeta variegata</name>
    <name type="common">Bagworm moth</name>
    <name type="synonym">Eumeta japonica</name>
    <dbReference type="NCBI Taxonomy" id="151549"/>
    <lineage>
        <taxon>Eukaryota</taxon>
        <taxon>Metazoa</taxon>
        <taxon>Ecdysozoa</taxon>
        <taxon>Arthropoda</taxon>
        <taxon>Hexapoda</taxon>
        <taxon>Insecta</taxon>
        <taxon>Pterygota</taxon>
        <taxon>Neoptera</taxon>
        <taxon>Endopterygota</taxon>
        <taxon>Lepidoptera</taxon>
        <taxon>Glossata</taxon>
        <taxon>Ditrysia</taxon>
        <taxon>Tineoidea</taxon>
        <taxon>Psychidae</taxon>
        <taxon>Oiketicinae</taxon>
        <taxon>Eumeta</taxon>
    </lineage>
</organism>
<keyword evidence="2" id="KW-1185">Reference proteome</keyword>
<evidence type="ECO:0000313" key="2">
    <source>
        <dbReference type="Proteomes" id="UP000299102"/>
    </source>
</evidence>
<reference evidence="1 2" key="1">
    <citation type="journal article" date="2019" name="Commun. Biol.">
        <title>The bagworm genome reveals a unique fibroin gene that provides high tensile strength.</title>
        <authorList>
            <person name="Kono N."/>
            <person name="Nakamura H."/>
            <person name="Ohtoshi R."/>
            <person name="Tomita M."/>
            <person name="Numata K."/>
            <person name="Arakawa K."/>
        </authorList>
    </citation>
    <scope>NUCLEOTIDE SEQUENCE [LARGE SCALE GENOMIC DNA]</scope>
</reference>
<dbReference type="Proteomes" id="UP000299102">
    <property type="component" value="Unassembled WGS sequence"/>
</dbReference>
<sequence>MAVLLTQQPKWAERSSTLFGECVAWSRPNCKSLHTKIDNRVFVTFISITSTRPNSSVQAPCARDGPAARSCAASDNEHSLMARRAVTRELYLQRATCPQPGSPYSN</sequence>
<accession>A0A4C1TWD6</accession>
<dbReference type="AlphaFoldDB" id="A0A4C1TWD6"/>
<gene>
    <name evidence="1" type="ORF">EVAR_9080_1</name>
</gene>
<proteinExistence type="predicted"/>